<name>A0ABP3HH65_9ALTE</name>
<dbReference type="Proteomes" id="UP001501757">
    <property type="component" value="Unassembled WGS sequence"/>
</dbReference>
<comment type="caution">
    <text evidence="2">The sequence shown here is derived from an EMBL/GenBank/DDBJ whole genome shotgun (WGS) entry which is preliminary data.</text>
</comment>
<evidence type="ECO:0000313" key="2">
    <source>
        <dbReference type="EMBL" id="GAA0368170.1"/>
    </source>
</evidence>
<proteinExistence type="predicted"/>
<gene>
    <name evidence="2" type="ORF">GCM10009092_35550</name>
</gene>
<evidence type="ECO:0000256" key="1">
    <source>
        <dbReference type="SAM" id="Phobius"/>
    </source>
</evidence>
<protein>
    <recommendedName>
        <fullName evidence="4">Solute-binding protein family 3/N-terminal domain-containing protein</fullName>
    </recommendedName>
</protein>
<keyword evidence="3" id="KW-1185">Reference proteome</keyword>
<reference evidence="3" key="1">
    <citation type="journal article" date="2019" name="Int. J. Syst. Evol. Microbiol.">
        <title>The Global Catalogue of Microorganisms (GCM) 10K type strain sequencing project: providing services to taxonomists for standard genome sequencing and annotation.</title>
        <authorList>
            <consortium name="The Broad Institute Genomics Platform"/>
            <consortium name="The Broad Institute Genome Sequencing Center for Infectious Disease"/>
            <person name="Wu L."/>
            <person name="Ma J."/>
        </authorList>
    </citation>
    <scope>NUCLEOTIDE SEQUENCE [LARGE SCALE GENOMIC DNA]</scope>
    <source>
        <strain evidence="3">JCM 13378</strain>
    </source>
</reference>
<dbReference type="EMBL" id="BAAAEI010000023">
    <property type="protein sequence ID" value="GAA0368170.1"/>
    <property type="molecule type" value="Genomic_DNA"/>
</dbReference>
<accession>A0ABP3HH65</accession>
<organism evidence="2 3">
    <name type="scientific">Bowmanella denitrificans</name>
    <dbReference type="NCBI Taxonomy" id="366582"/>
    <lineage>
        <taxon>Bacteria</taxon>
        <taxon>Pseudomonadati</taxon>
        <taxon>Pseudomonadota</taxon>
        <taxon>Gammaproteobacteria</taxon>
        <taxon>Alteromonadales</taxon>
        <taxon>Alteromonadaceae</taxon>
        <taxon>Bowmanella</taxon>
    </lineage>
</organism>
<keyword evidence="1" id="KW-0812">Transmembrane</keyword>
<sequence>MSSLFLLTRPAYLICLSAMLILLIVVTLPFSAQKVSTLALGHYHRYQCQTSNPQAAQPAFRILTVTSMLAQDIADQLCASDVMAQRYRSIIISWKPRGLLNAAQILNEEYDLIWSREHNMQGLVPEFANYYDTLLQYDHYQVYWFSRGDAPVISQAGFADKKIGLLNDKLSHTHYLLPLTSIKEAGIELSDNQLVYFDDGVSLFEAFSRQQVDLISGGLWLLGEIDLPLQRTLISDHAIAATLFIRKLNNPQINCEAARAMNQFAAVLSDTHTNWEHLEGCDGRP</sequence>
<evidence type="ECO:0008006" key="4">
    <source>
        <dbReference type="Google" id="ProtNLM"/>
    </source>
</evidence>
<keyword evidence="1" id="KW-0472">Membrane</keyword>
<evidence type="ECO:0000313" key="3">
    <source>
        <dbReference type="Proteomes" id="UP001501757"/>
    </source>
</evidence>
<feature type="transmembrane region" description="Helical" evidence="1">
    <location>
        <begin position="12"/>
        <end position="32"/>
    </location>
</feature>
<dbReference type="RefSeq" id="WP_343846759.1">
    <property type="nucleotide sequence ID" value="NZ_BAAAEI010000023.1"/>
</dbReference>
<keyword evidence="1" id="KW-1133">Transmembrane helix</keyword>